<feature type="domain" description="ATP synthase epsilon subunit C-terminal" evidence="11">
    <location>
        <begin position="92"/>
        <end position="137"/>
    </location>
</feature>
<evidence type="ECO:0000259" key="12">
    <source>
        <dbReference type="Pfam" id="PF02823"/>
    </source>
</evidence>
<dbReference type="InterPro" id="IPR020546">
    <property type="entry name" value="ATP_synth_F1_dsu/esu_N"/>
</dbReference>
<dbReference type="PANTHER" id="PTHR13822:SF10">
    <property type="entry name" value="ATP SYNTHASE EPSILON CHAIN, CHLOROPLASTIC"/>
    <property type="match status" value="1"/>
</dbReference>
<dbReference type="RefSeq" id="WP_220193080.1">
    <property type="nucleotide sequence ID" value="NZ_BNJF01000001.1"/>
</dbReference>
<dbReference type="PANTHER" id="PTHR13822">
    <property type="entry name" value="ATP SYNTHASE DELTA/EPSILON CHAIN"/>
    <property type="match status" value="1"/>
</dbReference>
<evidence type="ECO:0000256" key="8">
    <source>
        <dbReference type="HAMAP-Rule" id="MF_00530"/>
    </source>
</evidence>
<dbReference type="GO" id="GO:0005524">
    <property type="term" value="F:ATP binding"/>
    <property type="evidence" value="ECO:0007669"/>
    <property type="project" value="UniProtKB-UniRule"/>
</dbReference>
<evidence type="ECO:0000256" key="7">
    <source>
        <dbReference type="ARBA" id="ARBA00023310"/>
    </source>
</evidence>
<dbReference type="NCBIfam" id="NF009980">
    <property type="entry name" value="PRK13446.1"/>
    <property type="match status" value="1"/>
</dbReference>
<evidence type="ECO:0000313" key="14">
    <source>
        <dbReference type="Proteomes" id="UP000612362"/>
    </source>
</evidence>
<dbReference type="InterPro" id="IPR036771">
    <property type="entry name" value="ATPsynth_dsu/esu_N"/>
</dbReference>
<keyword evidence="14" id="KW-1185">Reference proteome</keyword>
<keyword evidence="4 8" id="KW-0406">Ion transport</keyword>
<comment type="caution">
    <text evidence="13">The sequence shown here is derived from an EMBL/GenBank/DDBJ whole genome shotgun (WGS) entry which is preliminary data.</text>
</comment>
<organism evidence="13 14">
    <name type="scientific">Ktedonospora formicarum</name>
    <dbReference type="NCBI Taxonomy" id="2778364"/>
    <lineage>
        <taxon>Bacteria</taxon>
        <taxon>Bacillati</taxon>
        <taxon>Chloroflexota</taxon>
        <taxon>Ktedonobacteria</taxon>
        <taxon>Ktedonobacterales</taxon>
        <taxon>Ktedonobacteraceae</taxon>
        <taxon>Ktedonospora</taxon>
    </lineage>
</organism>
<evidence type="ECO:0000313" key="13">
    <source>
        <dbReference type="EMBL" id="GHO43620.1"/>
    </source>
</evidence>
<gene>
    <name evidence="8 13" type="primary">atpC</name>
    <name evidence="13" type="ORF">KSX_17830</name>
</gene>
<dbReference type="Gene3D" id="2.60.15.10">
    <property type="entry name" value="F0F1 ATP synthase delta/epsilon subunit, N-terminal"/>
    <property type="match status" value="1"/>
</dbReference>
<keyword evidence="8" id="KW-0375">Hydrogen ion transport</keyword>
<keyword evidence="5 8" id="KW-0472">Membrane</keyword>
<dbReference type="NCBIfam" id="NF009977">
    <property type="entry name" value="PRK13442.1"/>
    <property type="match status" value="1"/>
</dbReference>
<comment type="subcellular location">
    <subcellularLocation>
        <location evidence="1 8">Cell membrane</location>
        <topology evidence="1 8">Peripheral membrane protein</topology>
    </subcellularLocation>
</comment>
<dbReference type="CDD" id="cd12152">
    <property type="entry name" value="F1-ATPase_delta"/>
    <property type="match status" value="1"/>
</dbReference>
<comment type="similarity">
    <text evidence="2 8 9">Belongs to the ATPase epsilon chain family.</text>
</comment>
<feature type="coiled-coil region" evidence="10">
    <location>
        <begin position="96"/>
        <end position="123"/>
    </location>
</feature>
<keyword evidence="3 8" id="KW-0813">Transport</keyword>
<dbReference type="NCBIfam" id="TIGR01216">
    <property type="entry name" value="ATP_synt_epsi"/>
    <property type="match status" value="1"/>
</dbReference>
<accession>A0A8J3HYT7</accession>
<keyword evidence="7 8" id="KW-0066">ATP synthesis</keyword>
<dbReference type="GO" id="GO:0046933">
    <property type="term" value="F:proton-transporting ATP synthase activity, rotational mechanism"/>
    <property type="evidence" value="ECO:0007669"/>
    <property type="project" value="UniProtKB-UniRule"/>
</dbReference>
<dbReference type="EMBL" id="BNJF01000001">
    <property type="protein sequence ID" value="GHO43620.1"/>
    <property type="molecule type" value="Genomic_DNA"/>
</dbReference>
<dbReference type="NCBIfam" id="NF001847">
    <property type="entry name" value="PRK00571.1-4"/>
    <property type="match status" value="1"/>
</dbReference>
<dbReference type="HAMAP" id="MF_00530">
    <property type="entry name" value="ATP_synth_epsil_bac"/>
    <property type="match status" value="1"/>
</dbReference>
<keyword evidence="6 8" id="KW-0139">CF(1)</keyword>
<feature type="domain" description="ATP synthase F1 complex delta/epsilon subunit N-terminal" evidence="12">
    <location>
        <begin position="10"/>
        <end position="88"/>
    </location>
</feature>
<evidence type="ECO:0000259" key="11">
    <source>
        <dbReference type="Pfam" id="PF00401"/>
    </source>
</evidence>
<comment type="subunit">
    <text evidence="8 9">F-type ATPases have 2 components, CF(1) - the catalytic core - and CF(0) - the membrane proton channel. CF(1) has five subunits: alpha(3), beta(3), gamma(1), delta(1), epsilon(1). CF(0) has three main subunits: a, b and c.</text>
</comment>
<evidence type="ECO:0000256" key="1">
    <source>
        <dbReference type="ARBA" id="ARBA00004202"/>
    </source>
</evidence>
<evidence type="ECO:0000256" key="5">
    <source>
        <dbReference type="ARBA" id="ARBA00023136"/>
    </source>
</evidence>
<dbReference type="Proteomes" id="UP000612362">
    <property type="component" value="Unassembled WGS sequence"/>
</dbReference>
<dbReference type="Pfam" id="PF00401">
    <property type="entry name" value="ATP-synt_DE"/>
    <property type="match status" value="1"/>
</dbReference>
<dbReference type="AlphaFoldDB" id="A0A8J3HYT7"/>
<dbReference type="SUPFAM" id="SSF51344">
    <property type="entry name" value="Epsilon subunit of F1F0-ATP synthase N-terminal domain"/>
    <property type="match status" value="1"/>
</dbReference>
<dbReference type="GO" id="GO:0045259">
    <property type="term" value="C:proton-transporting ATP synthase complex"/>
    <property type="evidence" value="ECO:0007669"/>
    <property type="project" value="UniProtKB-KW"/>
</dbReference>
<keyword evidence="10" id="KW-0175">Coiled coil</keyword>
<dbReference type="InterPro" id="IPR001469">
    <property type="entry name" value="ATP_synth_F1_dsu/esu"/>
</dbReference>
<dbReference type="InterPro" id="IPR020547">
    <property type="entry name" value="ATP_synth_F1_esu_C"/>
</dbReference>
<comment type="function">
    <text evidence="8">Produces ATP from ADP in the presence of a proton gradient across the membrane.</text>
</comment>
<dbReference type="Gene3D" id="1.20.5.440">
    <property type="entry name" value="ATP synthase delta/epsilon subunit, C-terminal domain"/>
    <property type="match status" value="1"/>
</dbReference>
<reference evidence="13" key="1">
    <citation type="submission" date="2020-10" db="EMBL/GenBank/DDBJ databases">
        <title>Taxonomic study of unclassified bacteria belonging to the class Ktedonobacteria.</title>
        <authorList>
            <person name="Yabe S."/>
            <person name="Wang C.M."/>
            <person name="Zheng Y."/>
            <person name="Sakai Y."/>
            <person name="Cavaletti L."/>
            <person name="Monciardini P."/>
            <person name="Donadio S."/>
        </authorList>
    </citation>
    <scope>NUCLEOTIDE SEQUENCE</scope>
    <source>
        <strain evidence="13">SOSP1-1</strain>
    </source>
</reference>
<dbReference type="SUPFAM" id="SSF46604">
    <property type="entry name" value="Epsilon subunit of F1F0-ATP synthase C-terminal domain"/>
    <property type="match status" value="1"/>
</dbReference>
<dbReference type="Pfam" id="PF02823">
    <property type="entry name" value="ATP-synt_DE_N"/>
    <property type="match status" value="1"/>
</dbReference>
<evidence type="ECO:0000256" key="10">
    <source>
        <dbReference type="SAM" id="Coils"/>
    </source>
</evidence>
<evidence type="ECO:0000256" key="4">
    <source>
        <dbReference type="ARBA" id="ARBA00023065"/>
    </source>
</evidence>
<keyword evidence="8" id="KW-1003">Cell membrane</keyword>
<name>A0A8J3HYT7_9CHLR</name>
<dbReference type="InterPro" id="IPR036794">
    <property type="entry name" value="ATP_F1_dsu/esu_C_sf"/>
</dbReference>
<sequence>MATTTPRRTLHVEVVTAERELYKGEATQVTAPGADGELGILPQHAALLTFLVPGELRIELGDAEEPFFVSGGFLEVSNDRVVVLADSAEEGETIDEARAVEARRRAEERLAEVQSQTERAELQAALQRALSRIKVAEYARRRNRRRIDIAGR</sequence>
<protein>
    <recommendedName>
        <fullName evidence="8">ATP synthase epsilon chain</fullName>
    </recommendedName>
    <alternativeName>
        <fullName evidence="8">ATP synthase F1 sector epsilon subunit</fullName>
    </alternativeName>
    <alternativeName>
        <fullName evidence="8">F-ATPase epsilon subunit</fullName>
    </alternativeName>
</protein>
<evidence type="ECO:0000256" key="3">
    <source>
        <dbReference type="ARBA" id="ARBA00022448"/>
    </source>
</evidence>
<evidence type="ECO:0000256" key="6">
    <source>
        <dbReference type="ARBA" id="ARBA00023196"/>
    </source>
</evidence>
<dbReference type="GO" id="GO:0005886">
    <property type="term" value="C:plasma membrane"/>
    <property type="evidence" value="ECO:0007669"/>
    <property type="project" value="UniProtKB-SubCell"/>
</dbReference>
<evidence type="ECO:0000256" key="9">
    <source>
        <dbReference type="RuleBase" id="RU003656"/>
    </source>
</evidence>
<evidence type="ECO:0000256" key="2">
    <source>
        <dbReference type="ARBA" id="ARBA00005712"/>
    </source>
</evidence>
<proteinExistence type="inferred from homology"/>